<dbReference type="GO" id="GO:0004553">
    <property type="term" value="F:hydrolase activity, hydrolyzing O-glycosyl compounds"/>
    <property type="evidence" value="ECO:0007669"/>
    <property type="project" value="InterPro"/>
</dbReference>
<evidence type="ECO:0000256" key="2">
    <source>
        <dbReference type="ARBA" id="ARBA00022801"/>
    </source>
</evidence>
<dbReference type="PANTHER" id="PTHR10742:SF410">
    <property type="entry name" value="LYSINE-SPECIFIC HISTONE DEMETHYLASE 2"/>
    <property type="match status" value="1"/>
</dbReference>
<dbReference type="Gene3D" id="3.50.50.60">
    <property type="entry name" value="FAD/NAD(P)-binding domain"/>
    <property type="match status" value="1"/>
</dbReference>
<evidence type="ECO:0000259" key="5">
    <source>
        <dbReference type="Pfam" id="PF01593"/>
    </source>
</evidence>
<dbReference type="SUPFAM" id="SSF54373">
    <property type="entry name" value="FAD-linked reductases, C-terminal domain"/>
    <property type="match status" value="1"/>
</dbReference>
<reference evidence="6" key="2">
    <citation type="journal article" date="2023" name="Microbiol Resour">
        <title>Decontamination and Annotation of the Draft Genome Sequence of the Oomycete Lagenidium giganteum ARSEF 373.</title>
        <authorList>
            <person name="Morgan W.R."/>
            <person name="Tartar A."/>
        </authorList>
    </citation>
    <scope>NUCLEOTIDE SEQUENCE</scope>
    <source>
        <strain evidence="6">ARSEF 373</strain>
    </source>
</reference>
<dbReference type="GO" id="GO:0000272">
    <property type="term" value="P:polysaccharide catabolic process"/>
    <property type="evidence" value="ECO:0007669"/>
    <property type="project" value="InterPro"/>
</dbReference>
<evidence type="ECO:0000259" key="4">
    <source>
        <dbReference type="Pfam" id="PF00150"/>
    </source>
</evidence>
<dbReference type="GO" id="GO:0016491">
    <property type="term" value="F:oxidoreductase activity"/>
    <property type="evidence" value="ECO:0007669"/>
    <property type="project" value="InterPro"/>
</dbReference>
<keyword evidence="3" id="KW-0326">Glycosidase</keyword>
<evidence type="ECO:0008006" key="8">
    <source>
        <dbReference type="Google" id="ProtNLM"/>
    </source>
</evidence>
<dbReference type="InterPro" id="IPR017853">
    <property type="entry name" value="GH"/>
</dbReference>
<sequence length="800" mass="89094">MTERVRVAVVGAGFAGLAAAHKLVTSNGLRAKDIVILEAQDRVGGRVKTVPFSAALPFNVEVGAAWIHGADPVNPLVPLATQLGISLKEISARNPWMHPESCDSFYVYDGPERLSEADVQQTWRWQRQLLAQLRRRAVSTDVNTGDGEDRSIATAVSQILEAGDAEWVHEITSIGNGRARLDLCLRLIEIWMGSAVDELQLEDFEDVELFGDNPGPHCIVPAGMERFIDALSKPVQESIRTNTRVDRIDRASGSDGRTLVQCSNGVTYDAEHVLVTTSLGYLKTSELRFEPALPEAKQAAIDRSQMGHYMKVLLRFPHVFWPETAVFIGQTQRADVSLNFPVFFNYHFAKSVPVLETVLIGEAAAEASKLSDEEIVAAAFAHVSLTFGNAVPAPIENFITRWNKDRWALGAYSCLTVHSTDEDPALLREPVDSKLFFAGEATNYLYQGALQAAYLSGIEAAADIAQLSNASRQFYNNAFAVGEFRVMAHLGHERGDSRFVQHRRSWITKQDIEEIHQAGLNTVRVPVGFWIMGSDPTDGSNKQEWRVFAPNALSFLDELINDWCGNNEVTVLISVHAAKGSQNGREHSAPPTPGTKYWSDYPENVNNTVQLASFLAERYRNSPAFLGLCLLNEPEYPVNPQVVRDYYHRAYTAIRKSGNDCVLVVAPMLTEQGPPHLEDFMRPPTYQHVWVEWHPYFIWGYENQSADQVLNAVHAYKGQVERWRGNALLISEWSLGAPSSAFPAEDLNGMQRFARAQLDAFAAAAGGWTFWTWRHAADTYNQPTGWSLRQLLRQGTIKLT</sequence>
<dbReference type="InterPro" id="IPR050281">
    <property type="entry name" value="Flavin_monoamine_oxidase"/>
</dbReference>
<protein>
    <recommendedName>
        <fullName evidence="8">Amine oxidase</fullName>
    </recommendedName>
</protein>
<feature type="domain" description="Amine oxidase" evidence="5">
    <location>
        <begin position="14"/>
        <end position="464"/>
    </location>
</feature>
<dbReference type="SUPFAM" id="SSF51905">
    <property type="entry name" value="FAD/NAD(P)-binding domain"/>
    <property type="match status" value="1"/>
</dbReference>
<proteinExistence type="inferred from homology"/>
<gene>
    <name evidence="6" type="ORF">N0F65_001869</name>
</gene>
<dbReference type="InterPro" id="IPR002937">
    <property type="entry name" value="Amino_oxidase"/>
</dbReference>
<accession>A0AAV2YY65</accession>
<reference evidence="6" key="1">
    <citation type="submission" date="2022-11" db="EMBL/GenBank/DDBJ databases">
        <authorList>
            <person name="Morgan W.R."/>
            <person name="Tartar A."/>
        </authorList>
    </citation>
    <scope>NUCLEOTIDE SEQUENCE</scope>
    <source>
        <strain evidence="6">ARSEF 373</strain>
    </source>
</reference>
<feature type="domain" description="Glycoside hydrolase family 5" evidence="4">
    <location>
        <begin position="507"/>
        <end position="775"/>
    </location>
</feature>
<dbReference type="Pfam" id="PF00150">
    <property type="entry name" value="Cellulase"/>
    <property type="match status" value="1"/>
</dbReference>
<evidence type="ECO:0000256" key="1">
    <source>
        <dbReference type="ARBA" id="ARBA00005641"/>
    </source>
</evidence>
<dbReference type="EMBL" id="DAKRPA010000079">
    <property type="protein sequence ID" value="DAZ99632.1"/>
    <property type="molecule type" value="Genomic_DNA"/>
</dbReference>
<dbReference type="PANTHER" id="PTHR10742">
    <property type="entry name" value="FLAVIN MONOAMINE OXIDASE"/>
    <property type="match status" value="1"/>
</dbReference>
<dbReference type="InterPro" id="IPR036188">
    <property type="entry name" value="FAD/NAD-bd_sf"/>
</dbReference>
<dbReference type="AlphaFoldDB" id="A0AAV2YY65"/>
<evidence type="ECO:0000313" key="7">
    <source>
        <dbReference type="Proteomes" id="UP001146120"/>
    </source>
</evidence>
<evidence type="ECO:0000256" key="3">
    <source>
        <dbReference type="ARBA" id="ARBA00023295"/>
    </source>
</evidence>
<dbReference type="Pfam" id="PF01593">
    <property type="entry name" value="Amino_oxidase"/>
    <property type="match status" value="1"/>
</dbReference>
<dbReference type="FunFam" id="3.20.20.80:FF:000113">
    <property type="entry name" value="Glucan 1,3-beta-glucosidase"/>
    <property type="match status" value="1"/>
</dbReference>
<dbReference type="SUPFAM" id="SSF51445">
    <property type="entry name" value="(Trans)glycosidases"/>
    <property type="match status" value="1"/>
</dbReference>
<dbReference type="Gene3D" id="3.90.660.10">
    <property type="match status" value="1"/>
</dbReference>
<organism evidence="6 7">
    <name type="scientific">Lagenidium giganteum</name>
    <dbReference type="NCBI Taxonomy" id="4803"/>
    <lineage>
        <taxon>Eukaryota</taxon>
        <taxon>Sar</taxon>
        <taxon>Stramenopiles</taxon>
        <taxon>Oomycota</taxon>
        <taxon>Peronosporomycetes</taxon>
        <taxon>Pythiales</taxon>
        <taxon>Pythiaceae</taxon>
    </lineage>
</organism>
<comment type="similarity">
    <text evidence="1">Belongs to the glycosyl hydrolase 5 (cellulase A) family.</text>
</comment>
<dbReference type="Proteomes" id="UP001146120">
    <property type="component" value="Unassembled WGS sequence"/>
</dbReference>
<comment type="caution">
    <text evidence="6">The sequence shown here is derived from an EMBL/GenBank/DDBJ whole genome shotgun (WGS) entry which is preliminary data.</text>
</comment>
<name>A0AAV2YY65_9STRA</name>
<dbReference type="Gene3D" id="3.20.20.80">
    <property type="entry name" value="Glycosidases"/>
    <property type="match status" value="1"/>
</dbReference>
<keyword evidence="2" id="KW-0378">Hydrolase</keyword>
<evidence type="ECO:0000313" key="6">
    <source>
        <dbReference type="EMBL" id="DAZ99632.1"/>
    </source>
</evidence>
<keyword evidence="7" id="KW-1185">Reference proteome</keyword>
<dbReference type="InterPro" id="IPR001547">
    <property type="entry name" value="Glyco_hydro_5"/>
</dbReference>